<feature type="domain" description="Iron-binding zinc finger CDGSH type" evidence="5">
    <location>
        <begin position="23"/>
        <end position="64"/>
    </location>
</feature>
<evidence type="ECO:0000256" key="4">
    <source>
        <dbReference type="ARBA" id="ARBA00023014"/>
    </source>
</evidence>
<evidence type="ECO:0000256" key="3">
    <source>
        <dbReference type="ARBA" id="ARBA00023004"/>
    </source>
</evidence>
<gene>
    <name evidence="6" type="ORF">FSW04_22750</name>
</gene>
<dbReference type="AlphaFoldDB" id="A0A5B8UA96"/>
<dbReference type="Gene3D" id="3.40.5.90">
    <property type="entry name" value="CDGSH iron-sulfur domain, mitoNEET-type"/>
    <property type="match status" value="1"/>
</dbReference>
<dbReference type="InterPro" id="IPR042216">
    <property type="entry name" value="MitoNEET_CISD"/>
</dbReference>
<dbReference type="OrthoDB" id="9798157at2"/>
<reference evidence="6 7" key="1">
    <citation type="journal article" date="2018" name="J. Microbiol.">
        <title>Baekduia soli gen. nov., sp. nov., a novel bacterium isolated from the soil of Baekdu Mountain and proposal of a novel family name, Baekduiaceae fam. nov.</title>
        <authorList>
            <person name="An D.S."/>
            <person name="Siddiqi M.Z."/>
            <person name="Kim K.H."/>
            <person name="Yu H.S."/>
            <person name="Im W.T."/>
        </authorList>
    </citation>
    <scope>NUCLEOTIDE SEQUENCE [LARGE SCALE GENOMIC DNA]</scope>
    <source>
        <strain evidence="6 7">BR7-21</strain>
    </source>
</reference>
<dbReference type="SMART" id="SM00704">
    <property type="entry name" value="ZnF_CDGSH"/>
    <property type="match status" value="1"/>
</dbReference>
<keyword evidence="7" id="KW-1185">Reference proteome</keyword>
<dbReference type="GO" id="GO:0046872">
    <property type="term" value="F:metal ion binding"/>
    <property type="evidence" value="ECO:0007669"/>
    <property type="project" value="UniProtKB-KW"/>
</dbReference>
<keyword evidence="3" id="KW-0408">Iron</keyword>
<dbReference type="Proteomes" id="UP000321805">
    <property type="component" value="Chromosome"/>
</dbReference>
<accession>A0A5B8UA96</accession>
<evidence type="ECO:0000313" key="6">
    <source>
        <dbReference type="EMBL" id="QEC50113.1"/>
    </source>
</evidence>
<dbReference type="GO" id="GO:0051537">
    <property type="term" value="F:2 iron, 2 sulfur cluster binding"/>
    <property type="evidence" value="ECO:0007669"/>
    <property type="project" value="UniProtKB-KW"/>
</dbReference>
<organism evidence="6 7">
    <name type="scientific">Baekduia soli</name>
    <dbReference type="NCBI Taxonomy" id="496014"/>
    <lineage>
        <taxon>Bacteria</taxon>
        <taxon>Bacillati</taxon>
        <taxon>Actinomycetota</taxon>
        <taxon>Thermoleophilia</taxon>
        <taxon>Solirubrobacterales</taxon>
        <taxon>Baekduiaceae</taxon>
        <taxon>Baekduia</taxon>
    </lineage>
</organism>
<evidence type="ECO:0000256" key="1">
    <source>
        <dbReference type="ARBA" id="ARBA00022714"/>
    </source>
</evidence>
<sequence>MSAPQVEIKVRDDGPYKVTGPVRLVDADGGVFDVPDGVPIALCRCGRSADKPFCDAAHRAAGFESCPRAARR</sequence>
<dbReference type="GO" id="GO:0005737">
    <property type="term" value="C:cytoplasm"/>
    <property type="evidence" value="ECO:0007669"/>
    <property type="project" value="UniProtKB-ARBA"/>
</dbReference>
<keyword evidence="1" id="KW-0001">2Fe-2S</keyword>
<proteinExistence type="predicted"/>
<dbReference type="EMBL" id="CP042430">
    <property type="protein sequence ID" value="QEC50113.1"/>
    <property type="molecule type" value="Genomic_DNA"/>
</dbReference>
<evidence type="ECO:0000313" key="7">
    <source>
        <dbReference type="Proteomes" id="UP000321805"/>
    </source>
</evidence>
<dbReference type="InterPro" id="IPR018967">
    <property type="entry name" value="FeS-contain_CDGSH-typ"/>
</dbReference>
<keyword evidence="4" id="KW-0411">Iron-sulfur</keyword>
<evidence type="ECO:0000259" key="5">
    <source>
        <dbReference type="SMART" id="SM00704"/>
    </source>
</evidence>
<protein>
    <submittedName>
        <fullName evidence="6">CDGSH iron-sulfur domain-containing protein</fullName>
    </submittedName>
</protein>
<keyword evidence="2" id="KW-0479">Metal-binding</keyword>
<dbReference type="RefSeq" id="WP_146922476.1">
    <property type="nucleotide sequence ID" value="NZ_CP042430.1"/>
</dbReference>
<dbReference type="KEGG" id="bsol:FSW04_22750"/>
<evidence type="ECO:0000256" key="2">
    <source>
        <dbReference type="ARBA" id="ARBA00022723"/>
    </source>
</evidence>
<name>A0A5B8UA96_9ACTN</name>
<dbReference type="Pfam" id="PF09360">
    <property type="entry name" value="zf-CDGSH"/>
    <property type="match status" value="1"/>
</dbReference>